<dbReference type="EMBL" id="LNUW01000038">
    <property type="protein sequence ID" value="KXG84234.1"/>
    <property type="molecule type" value="Genomic_DNA"/>
</dbReference>
<accession>A0A135NYK3</accession>
<sequence>MIRYAVLSKAELEARVDAVDAGWRTRAATRRNAFIAAGKFQEDASIWSDVKTVFMDLQHDKCVFCERVLGGKLTGKSEHDVEHFRPKGRVTNWPYPKRTPKLTYAFGTGVPSNTGYYWLAYDVENYACACKGCNSDRKRDYFPILGPRGVATTDIATLNASETPLLLFPHGSLGDNPELFITFEGVIAKPIHATGLEKIRAQVTIDFFSLNDREELLADRARVIRELFKTIRLTSDQDPAVQSAAYRDIDTITSNLSPQAACARAYLALAKTTPQKAWEIYLDVDRYLKPAR</sequence>
<dbReference type="STRING" id="2052828.ATO67_14705"/>
<dbReference type="Gene3D" id="1.10.30.50">
    <property type="match status" value="1"/>
</dbReference>
<name>A0A135NYK3_9HYPH</name>
<proteinExistence type="predicted"/>
<dbReference type="Proteomes" id="UP000070498">
    <property type="component" value="Unassembled WGS sequence"/>
</dbReference>
<gene>
    <name evidence="1" type="ORF">ATO67_14705</name>
</gene>
<evidence type="ECO:0000313" key="2">
    <source>
        <dbReference type="Proteomes" id="UP000070498"/>
    </source>
</evidence>
<comment type="caution">
    <text evidence="1">The sequence shown here is derived from an EMBL/GenBank/DDBJ whole genome shotgun (WGS) entry which is preliminary data.</text>
</comment>
<keyword evidence="2" id="KW-1185">Reference proteome</keyword>
<organism evidence="1 2">
    <name type="scientific">Agrobacterium bohemicum</name>
    <dbReference type="NCBI Taxonomy" id="2052828"/>
    <lineage>
        <taxon>Bacteria</taxon>
        <taxon>Pseudomonadati</taxon>
        <taxon>Pseudomonadota</taxon>
        <taxon>Alphaproteobacteria</taxon>
        <taxon>Hyphomicrobiales</taxon>
        <taxon>Rhizobiaceae</taxon>
        <taxon>Rhizobium/Agrobacterium group</taxon>
        <taxon>Agrobacterium</taxon>
    </lineage>
</organism>
<dbReference type="AlphaFoldDB" id="A0A135NYK3"/>
<reference evidence="1 2" key="1">
    <citation type="submission" date="2015-11" db="EMBL/GenBank/DDBJ databases">
        <title>Draft genome sequence of Agrobacterium sp. R89-1.</title>
        <authorList>
            <person name="Zahradnik J."/>
            <person name="Kyslikova E."/>
            <person name="Palyzova A."/>
            <person name="Kyslik P."/>
        </authorList>
    </citation>
    <scope>NUCLEOTIDE SEQUENCE [LARGE SCALE GENOMIC DNA]</scope>
    <source>
        <strain evidence="1 2">R89-1</strain>
    </source>
</reference>
<protein>
    <recommendedName>
        <fullName evidence="3">TIGR02646 family protein</fullName>
    </recommendedName>
</protein>
<evidence type="ECO:0000313" key="1">
    <source>
        <dbReference type="EMBL" id="KXG84234.1"/>
    </source>
</evidence>
<evidence type="ECO:0008006" key="3">
    <source>
        <dbReference type="Google" id="ProtNLM"/>
    </source>
</evidence>